<dbReference type="PROSITE" id="PS50878">
    <property type="entry name" value="RT_POL"/>
    <property type="match status" value="1"/>
</dbReference>
<feature type="domain" description="Reverse transcriptase" evidence="1">
    <location>
        <begin position="338"/>
        <end position="616"/>
    </location>
</feature>
<dbReference type="OrthoDB" id="414163at2759"/>
<dbReference type="SUPFAM" id="SSF56672">
    <property type="entry name" value="DNA/RNA polymerases"/>
    <property type="match status" value="1"/>
</dbReference>
<accession>A0A1Q9C7L7</accession>
<proteinExistence type="predicted"/>
<sequence>MAALLRYSLALKLNIWTISCACGAIVVLRTNLDFWGIFNKLKYILFMVISNVGANLAAESSLKRPNALPFHVIMTNMRLDYVLVRGAQAQQGGVVVGSRHLARSDHDLVWVLINTVPLPKHTKPTWGARRFRPHTDIQAVVGAPLQQEDTHAAISRIALNTTVQGKYTSKFTESTALKMARQRAHQAAPHEAREAWKRVNRMRKQELRAWHGNLVVRASQIDWYAYRTLSHLQRREGWHHKLVDEGNWKQTMAAHFKGIFAKAPSRRTARQLGDTRKALTALCKVTPWRPFTIDELKVATVKWKSGKSTGPDAITHEILRYLLNDDRWGFRLAHMMSDFLYKGELPEGVLKGITVLLPKTLEDPASWGDTRPITLSSSVLKWFSQLLLKRCGGKIQDGAPYQWACRGKQAPELLVILRRVVRMAKEWGTPTWIIKLDVSKAFDSVWQESMGELVGRRVGGLRAGGGGTPGGEPWEARAWLALLEARELNIAVADEVVSVPQSNGVRQGSPDSPVLFSRIIADDLQEALRDAQPLLGENRGPPPPHSGGAFMDDTYLWGYSKEHLQYALASLERRLASHGLAINPGKTAIIHSQPQGGGTFLIGGEEVACKPHGTVITALGSPITFGDTVPVLVAEMQHRARKAFHKNAKLLCAPTPLKARLTLHQALVRGAALWGGQSWPVTDAILRAVNSTQLQQIRRMMHPGRKAGETWAEWNIRTLRGARVALQQSKVVRWSSFQLQHTWELYGHMARSKHGGRDMLQWRNLKWWEAEKQKPKSQRVTHAHRYNPFVDTERQIVRVATLDWMEKACNMPVWSALATEFVKQFDVPWATGKQASIQNLVPNMSSGHRGARVASEAEELTAEQARHLDI</sequence>
<protein>
    <submittedName>
        <fullName evidence="2">Retrovirus-related Pol polyprotein from type-1 retrotransposable element R2</fullName>
    </submittedName>
</protein>
<gene>
    <name evidence="2" type="ORF">AK812_SmicGene40910</name>
</gene>
<organism evidence="2 3">
    <name type="scientific">Symbiodinium microadriaticum</name>
    <name type="common">Dinoflagellate</name>
    <name type="synonym">Zooxanthella microadriatica</name>
    <dbReference type="NCBI Taxonomy" id="2951"/>
    <lineage>
        <taxon>Eukaryota</taxon>
        <taxon>Sar</taxon>
        <taxon>Alveolata</taxon>
        <taxon>Dinophyceae</taxon>
        <taxon>Suessiales</taxon>
        <taxon>Symbiodiniaceae</taxon>
        <taxon>Symbiodinium</taxon>
    </lineage>
</organism>
<evidence type="ECO:0000313" key="3">
    <source>
        <dbReference type="Proteomes" id="UP000186817"/>
    </source>
</evidence>
<dbReference type="CDD" id="cd01650">
    <property type="entry name" value="RT_nLTR_like"/>
    <property type="match status" value="1"/>
</dbReference>
<dbReference type="AlphaFoldDB" id="A0A1Q9C7L7"/>
<dbReference type="InterPro" id="IPR043502">
    <property type="entry name" value="DNA/RNA_pol_sf"/>
</dbReference>
<dbReference type="PANTHER" id="PTHR19446">
    <property type="entry name" value="REVERSE TRANSCRIPTASES"/>
    <property type="match status" value="1"/>
</dbReference>
<evidence type="ECO:0000313" key="2">
    <source>
        <dbReference type="EMBL" id="OLP78867.1"/>
    </source>
</evidence>
<dbReference type="OMA" id="WTISCAC"/>
<dbReference type="EMBL" id="LSRX01001551">
    <property type="protein sequence ID" value="OLP78867.1"/>
    <property type="molecule type" value="Genomic_DNA"/>
</dbReference>
<name>A0A1Q9C7L7_SYMMI</name>
<comment type="caution">
    <text evidence="2">The sequence shown here is derived from an EMBL/GenBank/DDBJ whole genome shotgun (WGS) entry which is preliminary data.</text>
</comment>
<dbReference type="Proteomes" id="UP000186817">
    <property type="component" value="Unassembled WGS sequence"/>
</dbReference>
<evidence type="ECO:0000259" key="1">
    <source>
        <dbReference type="PROSITE" id="PS50878"/>
    </source>
</evidence>
<dbReference type="InterPro" id="IPR000477">
    <property type="entry name" value="RT_dom"/>
</dbReference>
<keyword evidence="3" id="KW-1185">Reference proteome</keyword>
<reference evidence="2 3" key="1">
    <citation type="submission" date="2016-02" db="EMBL/GenBank/DDBJ databases">
        <title>Genome analysis of coral dinoflagellate symbionts highlights evolutionary adaptations to a symbiotic lifestyle.</title>
        <authorList>
            <person name="Aranda M."/>
            <person name="Li Y."/>
            <person name="Liew Y.J."/>
            <person name="Baumgarten S."/>
            <person name="Simakov O."/>
            <person name="Wilson M."/>
            <person name="Piel J."/>
            <person name="Ashoor H."/>
            <person name="Bougouffa S."/>
            <person name="Bajic V.B."/>
            <person name="Ryu T."/>
            <person name="Ravasi T."/>
            <person name="Bayer T."/>
            <person name="Micklem G."/>
            <person name="Kim H."/>
            <person name="Bhak J."/>
            <person name="Lajeunesse T.C."/>
            <person name="Voolstra C.R."/>
        </authorList>
    </citation>
    <scope>NUCLEOTIDE SEQUENCE [LARGE SCALE GENOMIC DNA]</scope>
    <source>
        <strain evidence="2 3">CCMP2467</strain>
    </source>
</reference>
<dbReference type="Pfam" id="PF00078">
    <property type="entry name" value="RVT_1"/>
    <property type="match status" value="1"/>
</dbReference>